<dbReference type="AlphaFoldDB" id="A0A6C0KWQ2"/>
<reference evidence="2" key="1">
    <citation type="journal article" date="2020" name="Nature">
        <title>Giant virus diversity and host interactions through global metagenomics.</title>
        <authorList>
            <person name="Schulz F."/>
            <person name="Roux S."/>
            <person name="Paez-Espino D."/>
            <person name="Jungbluth S."/>
            <person name="Walsh D.A."/>
            <person name="Denef V.J."/>
            <person name="McMahon K.D."/>
            <person name="Konstantinidis K.T."/>
            <person name="Eloe-Fadrosh E.A."/>
            <person name="Kyrpides N.C."/>
            <person name="Woyke T."/>
        </authorList>
    </citation>
    <scope>NUCLEOTIDE SEQUENCE</scope>
    <source>
        <strain evidence="2">GVMAG-S-3300013094-100</strain>
    </source>
</reference>
<protein>
    <submittedName>
        <fullName evidence="2">Uncharacterized protein</fullName>
    </submittedName>
</protein>
<evidence type="ECO:0000256" key="1">
    <source>
        <dbReference type="SAM" id="MobiDB-lite"/>
    </source>
</evidence>
<proteinExistence type="predicted"/>
<accession>A0A6C0KWQ2</accession>
<organism evidence="2">
    <name type="scientific">viral metagenome</name>
    <dbReference type="NCBI Taxonomy" id="1070528"/>
    <lineage>
        <taxon>unclassified sequences</taxon>
        <taxon>metagenomes</taxon>
        <taxon>organismal metagenomes</taxon>
    </lineage>
</organism>
<feature type="region of interest" description="Disordered" evidence="1">
    <location>
        <begin position="93"/>
        <end position="112"/>
    </location>
</feature>
<dbReference type="EMBL" id="MN740978">
    <property type="protein sequence ID" value="QHU21110.1"/>
    <property type="molecule type" value="Genomic_DNA"/>
</dbReference>
<evidence type="ECO:0000313" key="2">
    <source>
        <dbReference type="EMBL" id="QHU21110.1"/>
    </source>
</evidence>
<sequence>MSKDMNIVGTKESGVPAFINVADIEYVLQNAPVDATFENAKNALEKTDNNLIESIALLWNIEKPVEKPKTKYDEFRDICDSFDTEMEKYMKENSAKNSGKVEVNPIPQENKC</sequence>
<name>A0A6C0KWQ2_9ZZZZ</name>